<dbReference type="Proteomes" id="UP000694866">
    <property type="component" value="Unplaced"/>
</dbReference>
<dbReference type="InterPro" id="IPR000326">
    <property type="entry name" value="PAP2/HPO"/>
</dbReference>
<feature type="domain" description="Phosphatidic acid phosphatase type 2/haloperoxidase" evidence="9">
    <location>
        <begin position="115"/>
        <end position="231"/>
    </location>
</feature>
<dbReference type="RefSeq" id="XP_011309060.1">
    <property type="nucleotide sequence ID" value="XM_011310758.1"/>
</dbReference>
<feature type="transmembrane region" description="Helical" evidence="8">
    <location>
        <begin position="158"/>
        <end position="178"/>
    </location>
</feature>
<keyword evidence="2 8" id="KW-0812">Transmembrane</keyword>
<gene>
    <name evidence="13" type="primary">SGPP1_0</name>
    <name evidence="15 16 17 18" type="synonym">LOC105270068</name>
    <name evidence="12" type="synonym">SGPP1_1</name>
    <name evidence="10" type="synonym">SGPP1_2</name>
    <name evidence="11" type="synonym">SGPP1_3</name>
    <name evidence="10" type="ORF">g.12678</name>
    <name evidence="11" type="ORF">g.12680</name>
    <name evidence="12" type="ORF">g.12682</name>
    <name evidence="13" type="ORF">g.12692</name>
</gene>
<dbReference type="AlphaFoldDB" id="A0A0C9R951"/>
<evidence type="ECO:0000256" key="6">
    <source>
        <dbReference type="ARBA" id="ARBA00023136"/>
    </source>
</evidence>
<evidence type="ECO:0000313" key="17">
    <source>
        <dbReference type="RefSeq" id="XP_011309060.1"/>
    </source>
</evidence>
<accession>A0A9R1U5A6</accession>
<dbReference type="Gene3D" id="1.20.144.10">
    <property type="entry name" value="Phosphatidic acid phosphatase type 2/haloperoxidase"/>
    <property type="match status" value="1"/>
</dbReference>
<feature type="transmembrane region" description="Helical" evidence="8">
    <location>
        <begin position="184"/>
        <end position="206"/>
    </location>
</feature>
<feature type="transmembrane region" description="Helical" evidence="8">
    <location>
        <begin position="315"/>
        <end position="334"/>
    </location>
</feature>
<dbReference type="KEGG" id="fas:105270068"/>
<evidence type="ECO:0000256" key="5">
    <source>
        <dbReference type="ARBA" id="ARBA00022989"/>
    </source>
</evidence>
<dbReference type="GeneID" id="105270068"/>
<organism evidence="13">
    <name type="scientific">Fopius arisanus</name>
    <dbReference type="NCBI Taxonomy" id="64838"/>
    <lineage>
        <taxon>Eukaryota</taxon>
        <taxon>Metazoa</taxon>
        <taxon>Ecdysozoa</taxon>
        <taxon>Arthropoda</taxon>
        <taxon>Hexapoda</taxon>
        <taxon>Insecta</taxon>
        <taxon>Pterygota</taxon>
        <taxon>Neoptera</taxon>
        <taxon>Endopterygota</taxon>
        <taxon>Hymenoptera</taxon>
        <taxon>Apocrita</taxon>
        <taxon>Ichneumonoidea</taxon>
        <taxon>Braconidae</taxon>
        <taxon>Opiinae</taxon>
        <taxon>Fopius</taxon>
    </lineage>
</organism>
<evidence type="ECO:0000313" key="12">
    <source>
        <dbReference type="EMBL" id="JAG82675.1"/>
    </source>
</evidence>
<keyword evidence="14" id="KW-1185">Reference proteome</keyword>
<dbReference type="EMBL" id="GBYB01012906">
    <property type="protein sequence ID" value="JAG82673.1"/>
    <property type="molecule type" value="Transcribed_RNA"/>
</dbReference>
<dbReference type="EMBL" id="GBYB01012907">
    <property type="protein sequence ID" value="JAG82674.1"/>
    <property type="molecule type" value="Transcribed_RNA"/>
</dbReference>
<accession>A0A9R1THG3</accession>
<keyword evidence="4" id="KW-0256">Endoplasmic reticulum</keyword>
<evidence type="ECO:0000313" key="15">
    <source>
        <dbReference type="RefSeq" id="XP_011309058.1"/>
    </source>
</evidence>
<accession>A0A9R1TH35</accession>
<feature type="transmembrane region" description="Helical" evidence="8">
    <location>
        <begin position="246"/>
        <end position="264"/>
    </location>
</feature>
<dbReference type="RefSeq" id="XP_011309059.1">
    <property type="nucleotide sequence ID" value="XM_011310757.1"/>
</dbReference>
<evidence type="ECO:0000313" key="10">
    <source>
        <dbReference type="EMBL" id="JAG82673.1"/>
    </source>
</evidence>
<evidence type="ECO:0000256" key="7">
    <source>
        <dbReference type="ARBA" id="ARBA00038324"/>
    </source>
</evidence>
<dbReference type="EMBL" id="GBYB01012909">
    <property type="protein sequence ID" value="JAG82676.1"/>
    <property type="molecule type" value="Transcribed_RNA"/>
</dbReference>
<dbReference type="SMART" id="SM00014">
    <property type="entry name" value="acidPPc"/>
    <property type="match status" value="1"/>
</dbReference>
<dbReference type="SUPFAM" id="SSF48317">
    <property type="entry name" value="Acid phosphatase/Vanadium-dependent haloperoxidase"/>
    <property type="match status" value="1"/>
</dbReference>
<evidence type="ECO:0000313" key="13">
    <source>
        <dbReference type="EMBL" id="JAG82676.1"/>
    </source>
</evidence>
<evidence type="ECO:0000256" key="2">
    <source>
        <dbReference type="ARBA" id="ARBA00022692"/>
    </source>
</evidence>
<evidence type="ECO:0000256" key="3">
    <source>
        <dbReference type="ARBA" id="ARBA00022801"/>
    </source>
</evidence>
<dbReference type="GO" id="GO:0005789">
    <property type="term" value="C:endoplasmic reticulum membrane"/>
    <property type="evidence" value="ECO:0007669"/>
    <property type="project" value="UniProtKB-SubCell"/>
</dbReference>
<evidence type="ECO:0000313" key="18">
    <source>
        <dbReference type="RefSeq" id="XP_011309061.1"/>
    </source>
</evidence>
<dbReference type="RefSeq" id="XP_011309061.1">
    <property type="nucleotide sequence ID" value="XM_011310759.1"/>
</dbReference>
<feature type="transmembrane region" description="Helical" evidence="8">
    <location>
        <begin position="370"/>
        <end position="392"/>
    </location>
</feature>
<dbReference type="EMBL" id="GBYB01012908">
    <property type="protein sequence ID" value="JAG82675.1"/>
    <property type="molecule type" value="Transcribed_RNA"/>
</dbReference>
<feature type="transmembrane region" description="Helical" evidence="8">
    <location>
        <begin position="83"/>
        <end position="108"/>
    </location>
</feature>
<proteinExistence type="inferred from homology"/>
<dbReference type="GO" id="GO:0006670">
    <property type="term" value="P:sphingosine metabolic process"/>
    <property type="evidence" value="ECO:0007669"/>
    <property type="project" value="TreeGrafter"/>
</dbReference>
<dbReference type="CDD" id="cd03388">
    <property type="entry name" value="PAP2_SPPase1"/>
    <property type="match status" value="1"/>
</dbReference>
<dbReference type="RefSeq" id="XP_011309058.1">
    <property type="nucleotide sequence ID" value="XM_011310756.1"/>
</dbReference>
<protein>
    <submittedName>
        <fullName evidence="13">SGPP1_0 protein</fullName>
    </submittedName>
    <submittedName>
        <fullName evidence="12">SGPP1_1 protein</fullName>
    </submittedName>
    <submittedName>
        <fullName evidence="10">SGPP1_2 protein</fullName>
    </submittedName>
    <submittedName>
        <fullName evidence="11">SGPP1_3 protein</fullName>
    </submittedName>
    <submittedName>
        <fullName evidence="15 16">Sphingosine-1-phosphate phosphatase 1</fullName>
    </submittedName>
</protein>
<keyword evidence="6 8" id="KW-0472">Membrane</keyword>
<dbReference type="GO" id="GO:0042392">
    <property type="term" value="F:sphingosine-1-phosphate phosphatase activity"/>
    <property type="evidence" value="ECO:0007669"/>
    <property type="project" value="TreeGrafter"/>
</dbReference>
<name>A0A0C9R951_9HYME</name>
<reference evidence="15 16" key="2">
    <citation type="submission" date="2025-04" db="UniProtKB">
        <authorList>
            <consortium name="RefSeq"/>
        </authorList>
    </citation>
    <scope>IDENTIFICATION</scope>
    <source>
        <strain evidence="15 16">USDA-PBARC FA_bdor</strain>
        <tissue evidence="15 16">Whole organism</tissue>
    </source>
</reference>
<dbReference type="PANTHER" id="PTHR14969">
    <property type="entry name" value="SPHINGOSINE-1-PHOSPHATE PHOSPHOHYDROLASE"/>
    <property type="match status" value="1"/>
</dbReference>
<dbReference type="InterPro" id="IPR036938">
    <property type="entry name" value="PAP2/HPO_sf"/>
</dbReference>
<keyword evidence="3" id="KW-0378">Hydrolase</keyword>
<dbReference type="Pfam" id="PF01569">
    <property type="entry name" value="PAP2"/>
    <property type="match status" value="1"/>
</dbReference>
<evidence type="ECO:0000256" key="4">
    <source>
        <dbReference type="ARBA" id="ARBA00022824"/>
    </source>
</evidence>
<keyword evidence="5 8" id="KW-1133">Transmembrane helix</keyword>
<evidence type="ECO:0000313" key="16">
    <source>
        <dbReference type="RefSeq" id="XP_011309059.1"/>
    </source>
</evidence>
<evidence type="ECO:0000256" key="8">
    <source>
        <dbReference type="SAM" id="Phobius"/>
    </source>
</evidence>
<evidence type="ECO:0000256" key="1">
    <source>
        <dbReference type="ARBA" id="ARBA00004477"/>
    </source>
</evidence>
<dbReference type="PANTHER" id="PTHR14969:SF28">
    <property type="entry name" value="DIHYDROSPHINGOSINE 1-PHOSPHATE PHOSPHATASE LCB3-RELATED"/>
    <property type="match status" value="1"/>
</dbReference>
<comment type="subcellular location">
    <subcellularLocation>
        <location evidence="1">Endoplasmic reticulum membrane</location>
        <topology evidence="1">Multi-pass membrane protein</topology>
    </subcellularLocation>
</comment>
<accession>A0A9R1U6M4</accession>
<evidence type="ECO:0000313" key="11">
    <source>
        <dbReference type="EMBL" id="JAG82674.1"/>
    </source>
</evidence>
<sequence>MWRETLEDLKDAHLVARIQEFFGVDISHEKSPRAFTSETDDQSRLIEKNGITRENGKRIAHATDSIDAKEKLPDKRVPVNNYFWYYLFLFGTELGDEMFYCSFIPFWFWNVDGAVGRRIILVWSIVMTAGQALKDILCWPRPACPPAVRLQSKWSQEYGMPSTHAMVGVAIPFGIILFTLNRYVYSIPAGVVVAVLWCSLICLSRLYLGMHTVLDIVAGLLLAIMMMIPLVPVVDFTDYYLVTNEAAFFILFLMSVATIIYYPTSEKWTPTRGDTAMVVSVTTGAHLGALINFKTGAMQPPLLPPPYSIMWPTRTMLGCTILRTILGFCCVFATKAISKFLGYTIICAILRVNPKDLINSENSLKNKNKVFVDLFCKYISCFMIGLNTVYLLPNVFTIMGIGRPTFYTEM</sequence>
<evidence type="ECO:0000259" key="9">
    <source>
        <dbReference type="SMART" id="SM00014"/>
    </source>
</evidence>
<comment type="similarity">
    <text evidence="7">Belongs to the type 2 lipid phosphate phosphatase family.</text>
</comment>
<evidence type="ECO:0000313" key="14">
    <source>
        <dbReference type="Proteomes" id="UP000694866"/>
    </source>
</evidence>
<accession>A0A0C9R951</accession>
<reference evidence="13" key="1">
    <citation type="submission" date="2015-01" db="EMBL/GenBank/DDBJ databases">
        <title>Transcriptome Assembly of Fopius arisanus.</title>
        <authorList>
            <person name="Geib S."/>
        </authorList>
    </citation>
    <scope>NUCLEOTIDE SEQUENCE</scope>
</reference>
<feature type="transmembrane region" description="Helical" evidence="8">
    <location>
        <begin position="213"/>
        <end position="234"/>
    </location>
</feature>
<dbReference type="OrthoDB" id="301434at2759"/>